<feature type="region of interest" description="Disordered" evidence="1">
    <location>
        <begin position="734"/>
        <end position="754"/>
    </location>
</feature>
<dbReference type="GeneID" id="25335818"/>
<dbReference type="VEuPathDB" id="ToxoDB:EMWEY_00018320"/>
<reference evidence="3" key="2">
    <citation type="submission" date="2013-10" db="EMBL/GenBank/DDBJ databases">
        <authorList>
            <person name="Aslett M."/>
        </authorList>
    </citation>
    <scope>NUCLEOTIDE SEQUENCE [LARGE SCALE GENOMIC DNA]</scope>
    <source>
        <strain evidence="3">Weybridge</strain>
    </source>
</reference>
<reference evidence="3" key="1">
    <citation type="submission" date="2013-10" db="EMBL/GenBank/DDBJ databases">
        <title>Genomic analysis of the causative agents of coccidiosis in chickens.</title>
        <authorList>
            <person name="Reid A.J."/>
            <person name="Blake D."/>
            <person name="Billington K."/>
            <person name="Browne H."/>
            <person name="Dunn M."/>
            <person name="Hung S."/>
            <person name="Kawahara F."/>
            <person name="Miranda-Saavedra D."/>
            <person name="Mourier T."/>
            <person name="Nagra H."/>
            <person name="Otto T.D."/>
            <person name="Rawlings N."/>
            <person name="Sanchez A."/>
            <person name="Sanders M."/>
            <person name="Subramaniam C."/>
            <person name="Tay Y."/>
            <person name="Dear P."/>
            <person name="Doerig C."/>
            <person name="Gruber A."/>
            <person name="Parkinson J."/>
            <person name="Shirley M."/>
            <person name="Wan K.L."/>
            <person name="Berriman M."/>
            <person name="Tomley F."/>
            <person name="Pain A."/>
        </authorList>
    </citation>
    <scope>NUCLEOTIDE SEQUENCE [LARGE SCALE GENOMIC DNA]</scope>
    <source>
        <strain evidence="3">Weybridge</strain>
    </source>
</reference>
<accession>U6LXD2</accession>
<dbReference type="AlphaFoldDB" id="U6LXD2"/>
<keyword evidence="2" id="KW-0472">Membrane</keyword>
<keyword evidence="2" id="KW-0812">Transmembrane</keyword>
<feature type="transmembrane region" description="Helical" evidence="2">
    <location>
        <begin position="512"/>
        <end position="530"/>
    </location>
</feature>
<evidence type="ECO:0000256" key="2">
    <source>
        <dbReference type="SAM" id="Phobius"/>
    </source>
</evidence>
<dbReference type="OMA" id="CTINCAG"/>
<protein>
    <recommendedName>
        <fullName evidence="5">Transmembrane protein</fullName>
    </recommendedName>
</protein>
<feature type="transmembrane region" description="Helical" evidence="2">
    <location>
        <begin position="244"/>
        <end position="266"/>
    </location>
</feature>
<evidence type="ECO:0000313" key="4">
    <source>
        <dbReference type="Proteomes" id="UP000030763"/>
    </source>
</evidence>
<evidence type="ECO:0000313" key="3">
    <source>
        <dbReference type="EMBL" id="CDJ56411.1"/>
    </source>
</evidence>
<feature type="transmembrane region" description="Helical" evidence="2">
    <location>
        <begin position="213"/>
        <end position="232"/>
    </location>
</feature>
<sequence>MGELEGAAPANFGAVPPDLDGSSGKVTTQQHALVNSQEEGQKTTPSGGKRFSSCWSQVAATVARVDRRLCYMFCMFLSTLHPVIALWMVAYKDCPLDDLGNPIPNYQPPPPCELDADGEKVDPDCIDPPLAYARVENICYMYLANEFALHVTYVLYVKVWTLGGRSVGFWREMSGYAGYFVIEFLSNAALYHVQTFPKIREILPFFNYFTWPLYAAFLYGSILLIPLGLYLAKTRDQYRRALIFHLPGIVFFGVDIFNRTVFLPFFETMQHKFAQLKLSAVISFIGELALANFYGSIFLPATHKATNVLVEFGYNVSYQTGQELPSVEEEHTEEFLQQDSEEGVRVLLELEGPSNSDVLNQSSAELAAGHGLPKIGNQKFLSSTHRQAESHWKGTALDDSVNGPGEVAQRNQRDRNESAVQRRSARILEQRSRGSRLGSKNSTFSTAVRQSRILAPILASAEYIPPSQPHVPIRPDGPDPLEFDKILCCFAIVWDSWRYLLIRTVLMKASSIFLYLLMVFKDFAFSYFHFGYAYMERRVLLVIEGATTEESTTWQKIRKFLVKFFEFFIVRPFFLTRFLATTVWRTEIIFGMNERRQHYSHHVYEDPPQESQEENVSFRKTIRLINARKPTASDWASAISTVAVQKGKHTRGFVGSLFSDMWTHFVLNLRRDWRHWKTKDFSRYTHPVEHWKKKMTVSKNEAPNGQKDSAKLDGLEVRYCFANECCIIRHVPPKPKTPKTHGPQMLTGAEEPQRPSGESVFRRINAVWLSKVVKEIQSLVFNRCWPRLLQKLVSSTVFVITELFTENSTVGLLPSYQEHGLFRDTMGRFRVLFMFSMDVVEVTSIWFTQAQSRFYGSIKKGYNLFHDLAMVFLCTFNCAAQMMNFAMLRYIRFAPICGDKRVLPDNVQQDMLKHLNLVKYWDQPDLQRAITLAMSNVPCRLYGRLT</sequence>
<dbReference type="Proteomes" id="UP000030763">
    <property type="component" value="Unassembled WGS sequence"/>
</dbReference>
<keyword evidence="4" id="KW-1185">Reference proteome</keyword>
<dbReference type="EMBL" id="HG718932">
    <property type="protein sequence ID" value="CDJ56411.1"/>
    <property type="molecule type" value="Genomic_DNA"/>
</dbReference>
<evidence type="ECO:0000256" key="1">
    <source>
        <dbReference type="SAM" id="MobiDB-lite"/>
    </source>
</evidence>
<feature type="compositionally biased region" description="Polar residues" evidence="1">
    <location>
        <begin position="24"/>
        <end position="46"/>
    </location>
</feature>
<dbReference type="OrthoDB" id="329522at2759"/>
<feature type="transmembrane region" description="Helical" evidence="2">
    <location>
        <begin position="69"/>
        <end position="90"/>
    </location>
</feature>
<keyword evidence="2" id="KW-1133">Transmembrane helix</keyword>
<evidence type="ECO:0008006" key="5">
    <source>
        <dbReference type="Google" id="ProtNLM"/>
    </source>
</evidence>
<organism evidence="3 4">
    <name type="scientific">Eimeria maxima</name>
    <name type="common">Coccidian parasite</name>
    <dbReference type="NCBI Taxonomy" id="5804"/>
    <lineage>
        <taxon>Eukaryota</taxon>
        <taxon>Sar</taxon>
        <taxon>Alveolata</taxon>
        <taxon>Apicomplexa</taxon>
        <taxon>Conoidasida</taxon>
        <taxon>Coccidia</taxon>
        <taxon>Eucoccidiorida</taxon>
        <taxon>Eimeriorina</taxon>
        <taxon>Eimeriidae</taxon>
        <taxon>Eimeria</taxon>
    </lineage>
</organism>
<feature type="region of interest" description="Disordered" evidence="1">
    <location>
        <begin position="384"/>
        <end position="424"/>
    </location>
</feature>
<feature type="transmembrane region" description="Helical" evidence="2">
    <location>
        <begin position="278"/>
        <end position="299"/>
    </location>
</feature>
<dbReference type="RefSeq" id="XP_013333062.1">
    <property type="nucleotide sequence ID" value="XM_013477608.1"/>
</dbReference>
<name>U6LXD2_EIMMA</name>
<feature type="region of interest" description="Disordered" evidence="1">
    <location>
        <begin position="1"/>
        <end position="51"/>
    </location>
</feature>
<proteinExistence type="predicted"/>
<feature type="transmembrane region" description="Helical" evidence="2">
    <location>
        <begin position="176"/>
        <end position="193"/>
    </location>
</feature>
<gene>
    <name evidence="3" type="ORF">EMWEY_00018320</name>
</gene>
<feature type="transmembrane region" description="Helical" evidence="2">
    <location>
        <begin position="147"/>
        <end position="164"/>
    </location>
</feature>